<feature type="compositionally biased region" description="Pro residues" evidence="1">
    <location>
        <begin position="1"/>
        <end position="13"/>
    </location>
</feature>
<proteinExistence type="predicted"/>
<feature type="region of interest" description="Disordered" evidence="1">
    <location>
        <begin position="1"/>
        <end position="24"/>
    </location>
</feature>
<protein>
    <submittedName>
        <fullName evidence="2">Uncharacterized protein</fullName>
    </submittedName>
</protein>
<dbReference type="Proteomes" id="UP000249341">
    <property type="component" value="Unassembled WGS sequence"/>
</dbReference>
<gene>
    <name evidence="2" type="ORF">B0I29_111198</name>
</gene>
<dbReference type="AlphaFoldDB" id="A0A327Z9E1"/>
<evidence type="ECO:0000313" key="2">
    <source>
        <dbReference type="EMBL" id="RAK34596.1"/>
    </source>
</evidence>
<evidence type="ECO:0000256" key="1">
    <source>
        <dbReference type="SAM" id="MobiDB-lite"/>
    </source>
</evidence>
<name>A0A327Z9E1_9ACTN</name>
<evidence type="ECO:0000313" key="3">
    <source>
        <dbReference type="Proteomes" id="UP000249341"/>
    </source>
</evidence>
<feature type="region of interest" description="Disordered" evidence="1">
    <location>
        <begin position="31"/>
        <end position="50"/>
    </location>
</feature>
<organism evidence="2 3">
    <name type="scientific">Actinoplanes lutulentus</name>
    <dbReference type="NCBI Taxonomy" id="1287878"/>
    <lineage>
        <taxon>Bacteria</taxon>
        <taxon>Bacillati</taxon>
        <taxon>Actinomycetota</taxon>
        <taxon>Actinomycetes</taxon>
        <taxon>Micromonosporales</taxon>
        <taxon>Micromonosporaceae</taxon>
        <taxon>Actinoplanes</taxon>
    </lineage>
</organism>
<comment type="caution">
    <text evidence="2">The sequence shown here is derived from an EMBL/GenBank/DDBJ whole genome shotgun (WGS) entry which is preliminary data.</text>
</comment>
<accession>A0A327Z9E1</accession>
<keyword evidence="3" id="KW-1185">Reference proteome</keyword>
<reference evidence="2 3" key="1">
    <citation type="submission" date="2018-06" db="EMBL/GenBank/DDBJ databases">
        <title>Genomic Encyclopedia of Type Strains, Phase III (KMG-III): the genomes of soil and plant-associated and newly described type strains.</title>
        <authorList>
            <person name="Whitman W."/>
        </authorList>
    </citation>
    <scope>NUCLEOTIDE SEQUENCE [LARGE SCALE GENOMIC DNA]</scope>
    <source>
        <strain evidence="2 3">CGMCC 4.7090</strain>
    </source>
</reference>
<sequence>MTRPTHPPDPTHPTGPGHPHGDSRLIEAARTTGDGRVTARAGGVRLVSVA</sequence>
<dbReference type="EMBL" id="QLMJ01000011">
    <property type="protein sequence ID" value="RAK34596.1"/>
    <property type="molecule type" value="Genomic_DNA"/>
</dbReference>